<name>A0A2P8HJR2_CHINA</name>
<comment type="caution">
    <text evidence="2">The sequence shown here is derived from an EMBL/GenBank/DDBJ whole genome shotgun (WGS) entry which is preliminary data.</text>
</comment>
<dbReference type="RefSeq" id="WP_106529234.1">
    <property type="nucleotide sequence ID" value="NZ_PYAW01000003.1"/>
</dbReference>
<feature type="domain" description="Thioredoxin" evidence="1">
    <location>
        <begin position="26"/>
        <end position="178"/>
    </location>
</feature>
<dbReference type="SUPFAM" id="SSF52833">
    <property type="entry name" value="Thioredoxin-like"/>
    <property type="match status" value="1"/>
</dbReference>
<proteinExistence type="predicted"/>
<keyword evidence="3" id="KW-1185">Reference proteome</keyword>
<dbReference type="PROSITE" id="PS51352">
    <property type="entry name" value="THIOREDOXIN_2"/>
    <property type="match status" value="1"/>
</dbReference>
<reference evidence="2 3" key="1">
    <citation type="submission" date="2018-03" db="EMBL/GenBank/DDBJ databases">
        <title>Genomic Encyclopedia of Archaeal and Bacterial Type Strains, Phase II (KMG-II): from individual species to whole genera.</title>
        <authorList>
            <person name="Goeker M."/>
        </authorList>
    </citation>
    <scope>NUCLEOTIDE SEQUENCE [LARGE SCALE GENOMIC DNA]</scope>
    <source>
        <strain evidence="2 3">DSM 24859</strain>
    </source>
</reference>
<evidence type="ECO:0000313" key="3">
    <source>
        <dbReference type="Proteomes" id="UP000240971"/>
    </source>
</evidence>
<dbReference type="InterPro" id="IPR013766">
    <property type="entry name" value="Thioredoxin_domain"/>
</dbReference>
<dbReference type="EMBL" id="PYAW01000003">
    <property type="protein sequence ID" value="PSL46454.1"/>
    <property type="molecule type" value="Genomic_DNA"/>
</dbReference>
<dbReference type="PANTHER" id="PTHR43640">
    <property type="entry name" value="OS07G0260300 PROTEIN"/>
    <property type="match status" value="1"/>
</dbReference>
<gene>
    <name evidence="2" type="ORF">CLV51_103433</name>
</gene>
<protein>
    <submittedName>
        <fullName evidence="2">Peroxiredoxin</fullName>
    </submittedName>
</protein>
<dbReference type="Pfam" id="PF08534">
    <property type="entry name" value="Redoxin"/>
    <property type="match status" value="1"/>
</dbReference>
<organism evidence="2 3">
    <name type="scientific">Chitinophaga niastensis</name>
    <dbReference type="NCBI Taxonomy" id="536980"/>
    <lineage>
        <taxon>Bacteria</taxon>
        <taxon>Pseudomonadati</taxon>
        <taxon>Bacteroidota</taxon>
        <taxon>Chitinophagia</taxon>
        <taxon>Chitinophagales</taxon>
        <taxon>Chitinophagaceae</taxon>
        <taxon>Chitinophaga</taxon>
    </lineage>
</organism>
<sequence>MIKATFYLSCFTILLTAFQPGRETSLDLGAPIPKQEATWLDVSGKEISLNSAKGNNGLLVVFAGNHCPYMVRNQERLHVLCTFARKNNIGVVMVNSNEAARNEGESMSAMKEYAVRQQFSWYYIIDKNAALADAFDANHTPECFLFDKNSKLAYKGAIDDSPGNADAVKARLLQNAMNDVLAGKAVAVGSSNCMGCNIKRRL</sequence>
<evidence type="ECO:0000313" key="2">
    <source>
        <dbReference type="EMBL" id="PSL46454.1"/>
    </source>
</evidence>
<dbReference type="Proteomes" id="UP000240971">
    <property type="component" value="Unassembled WGS sequence"/>
</dbReference>
<dbReference type="InterPro" id="IPR013740">
    <property type="entry name" value="Redoxin"/>
</dbReference>
<dbReference type="AlphaFoldDB" id="A0A2P8HJR2"/>
<dbReference type="InterPro" id="IPR047262">
    <property type="entry name" value="PRX-like1"/>
</dbReference>
<dbReference type="GO" id="GO:0016491">
    <property type="term" value="F:oxidoreductase activity"/>
    <property type="evidence" value="ECO:0007669"/>
    <property type="project" value="InterPro"/>
</dbReference>
<dbReference type="PANTHER" id="PTHR43640:SF1">
    <property type="entry name" value="THIOREDOXIN-DEPENDENT PEROXIREDOXIN"/>
    <property type="match status" value="1"/>
</dbReference>
<accession>A0A2P8HJR2</accession>
<dbReference type="OrthoDB" id="9809746at2"/>
<dbReference type="InterPro" id="IPR036249">
    <property type="entry name" value="Thioredoxin-like_sf"/>
</dbReference>
<evidence type="ECO:0000259" key="1">
    <source>
        <dbReference type="PROSITE" id="PS51352"/>
    </source>
</evidence>
<dbReference type="Gene3D" id="3.40.30.10">
    <property type="entry name" value="Glutaredoxin"/>
    <property type="match status" value="1"/>
</dbReference>